<dbReference type="EMBL" id="PYNS01000012">
    <property type="protein sequence ID" value="PSV10386.1"/>
    <property type="molecule type" value="Genomic_DNA"/>
</dbReference>
<comment type="caution">
    <text evidence="2">The sequence shown here is derived from an EMBL/GenBank/DDBJ whole genome shotgun (WGS) entry which is preliminary data.</text>
</comment>
<name>A0A2T3KUE2_PHOLD</name>
<feature type="transmembrane region" description="Helical" evidence="1">
    <location>
        <begin position="132"/>
        <end position="151"/>
    </location>
</feature>
<evidence type="ECO:0000256" key="1">
    <source>
        <dbReference type="SAM" id="Phobius"/>
    </source>
</evidence>
<feature type="transmembrane region" description="Helical" evidence="1">
    <location>
        <begin position="230"/>
        <end position="250"/>
    </location>
</feature>
<evidence type="ECO:0000313" key="3">
    <source>
        <dbReference type="Proteomes" id="UP000240530"/>
    </source>
</evidence>
<proteinExistence type="predicted"/>
<feature type="transmembrane region" description="Helical" evidence="1">
    <location>
        <begin position="202"/>
        <end position="223"/>
    </location>
</feature>
<sequence length="252" mass="27270">MQWADWPFIFSQVLTQFSIGAFIVLGGIMLSGKLCFGQSDRVLKTLPIIWVLLIIAMLLREGTLMFSGVNSVSSFGLETFFALSFIILTITYWFCEKHLIGSDKWRKLFLILIVTWGGLYFIDGVLTHAVQIQLVVQFIVAVLLGGSLLAHSMLVKAEHKLTALNHVLPLSGVVLAMIAVAANVNGIGNLVLLAEQGAITGFVLRTVSIGTLLIAVGLWLMPLITKSKPVAAMMFLSCAVMGISSITAGLSM</sequence>
<dbReference type="RefSeq" id="WP_107185173.1">
    <property type="nucleotide sequence ID" value="NZ_JAWQGC010000001.1"/>
</dbReference>
<feature type="transmembrane region" description="Helical" evidence="1">
    <location>
        <begin position="6"/>
        <end position="30"/>
    </location>
</feature>
<accession>A0A2T3KUE2</accession>
<reference evidence="2 3" key="1">
    <citation type="submission" date="2018-03" db="EMBL/GenBank/DDBJ databases">
        <title>Whole genome sequencing of Histamine producing bacteria.</title>
        <authorList>
            <person name="Butler K."/>
        </authorList>
    </citation>
    <scope>NUCLEOTIDE SEQUENCE [LARGE SCALE GENOMIC DNA]</scope>
    <source>
        <strain evidence="2 3">Res.4.1</strain>
    </source>
</reference>
<protein>
    <recommendedName>
        <fullName evidence="4">Dimethylsulfoxide reductase</fullName>
    </recommendedName>
</protein>
<feature type="transmembrane region" description="Helical" evidence="1">
    <location>
        <begin position="107"/>
        <end position="126"/>
    </location>
</feature>
<keyword evidence="1" id="KW-0472">Membrane</keyword>
<keyword evidence="1" id="KW-0812">Transmembrane</keyword>
<organism evidence="2 3">
    <name type="scientific">Photobacterium leiognathi subsp. mandapamensis</name>
    <name type="common">Photobacterium mandapamensis</name>
    <dbReference type="NCBI Taxonomy" id="48408"/>
    <lineage>
        <taxon>Bacteria</taxon>
        <taxon>Pseudomonadati</taxon>
        <taxon>Pseudomonadota</taxon>
        <taxon>Gammaproteobacteria</taxon>
        <taxon>Vibrionales</taxon>
        <taxon>Vibrionaceae</taxon>
        <taxon>Photobacterium</taxon>
    </lineage>
</organism>
<feature type="transmembrane region" description="Helical" evidence="1">
    <location>
        <begin position="163"/>
        <end position="182"/>
    </location>
</feature>
<evidence type="ECO:0008006" key="4">
    <source>
        <dbReference type="Google" id="ProtNLM"/>
    </source>
</evidence>
<gene>
    <name evidence="2" type="ORF">C0W93_11725</name>
</gene>
<dbReference type="AlphaFoldDB" id="A0A2T3KUE2"/>
<feature type="transmembrane region" description="Helical" evidence="1">
    <location>
        <begin position="42"/>
        <end position="59"/>
    </location>
</feature>
<feature type="transmembrane region" description="Helical" evidence="1">
    <location>
        <begin position="79"/>
        <end position="95"/>
    </location>
</feature>
<evidence type="ECO:0000313" key="2">
    <source>
        <dbReference type="EMBL" id="PSV10386.1"/>
    </source>
</evidence>
<dbReference type="Proteomes" id="UP000240530">
    <property type="component" value="Unassembled WGS sequence"/>
</dbReference>
<keyword evidence="1" id="KW-1133">Transmembrane helix</keyword>